<comment type="caution">
    <text evidence="1">The sequence shown here is derived from an EMBL/GenBank/DDBJ whole genome shotgun (WGS) entry which is preliminary data.</text>
</comment>
<accession>A0A226QBS3</accession>
<protein>
    <submittedName>
        <fullName evidence="1">Uncharacterized protein</fullName>
    </submittedName>
</protein>
<proteinExistence type="predicted"/>
<name>A0A226QBS3_9BACL</name>
<organism evidence="1 2">
    <name type="scientific">Geobacillus thermocatenulatus</name>
    <dbReference type="NCBI Taxonomy" id="33938"/>
    <lineage>
        <taxon>Bacteria</taxon>
        <taxon>Bacillati</taxon>
        <taxon>Bacillota</taxon>
        <taxon>Bacilli</taxon>
        <taxon>Bacillales</taxon>
        <taxon>Anoxybacillaceae</taxon>
        <taxon>Geobacillus</taxon>
        <taxon>Geobacillus thermoleovorans group</taxon>
    </lineage>
</organism>
<dbReference type="KEGG" id="gtm:GT3921_03635"/>
<reference evidence="1 2" key="1">
    <citation type="submission" date="2017-05" db="EMBL/GenBank/DDBJ databases">
        <title>The genome sequence of Geobacillus thermocatenulatus DSM 730.</title>
        <authorList>
            <person name="Ramaloko W.T."/>
            <person name="Koen N."/>
            <person name="Polliack S."/>
            <person name="Aliyu H."/>
            <person name="Lebre P."/>
            <person name="Mohr T."/>
            <person name="Oswald F."/>
            <person name="Zwick M."/>
            <person name="Neumann A."/>
            <person name="Syldatk C."/>
            <person name="Cowan D."/>
            <person name="De Maayer P."/>
        </authorList>
    </citation>
    <scope>NUCLEOTIDE SEQUENCE [LARGE SCALE GENOMIC DNA]</scope>
    <source>
        <strain evidence="1 2">BGSC 93A1</strain>
    </source>
</reference>
<dbReference type="AlphaFoldDB" id="A0A226QBS3"/>
<sequence length="69" mass="7396">MGNALAYSVQAQHMMKIKAWHGVRRCFSFSYLAKAVGVEAEGMFICFTDGGARRKPPSRTAASGGEGQA</sequence>
<dbReference type="EMBL" id="NEWK01000001">
    <property type="protein sequence ID" value="OXB88980.1"/>
    <property type="molecule type" value="Genomic_DNA"/>
</dbReference>
<evidence type="ECO:0000313" key="2">
    <source>
        <dbReference type="Proteomes" id="UP000198378"/>
    </source>
</evidence>
<dbReference type="Proteomes" id="UP000198378">
    <property type="component" value="Unassembled WGS sequence"/>
</dbReference>
<gene>
    <name evidence="1" type="ORF">B9L19_02485</name>
</gene>
<evidence type="ECO:0000313" key="1">
    <source>
        <dbReference type="EMBL" id="OXB88980.1"/>
    </source>
</evidence>
<keyword evidence="2" id="KW-1185">Reference proteome</keyword>